<protein>
    <submittedName>
        <fullName evidence="1">Uncharacterized protein</fullName>
    </submittedName>
</protein>
<dbReference type="EMBL" id="BLAL01000040">
    <property type="protein sequence ID" value="GES78796.1"/>
    <property type="molecule type" value="Genomic_DNA"/>
</dbReference>
<accession>A0A8H3L4N5</accession>
<reference evidence="1" key="1">
    <citation type="submission" date="2019-10" db="EMBL/GenBank/DDBJ databases">
        <title>Conservation and host-specific expression of non-tandemly repeated heterogenous ribosome RNA gene in arbuscular mycorrhizal fungi.</title>
        <authorList>
            <person name="Maeda T."/>
            <person name="Kobayashi Y."/>
            <person name="Nakagawa T."/>
            <person name="Ezawa T."/>
            <person name="Yamaguchi K."/>
            <person name="Bino T."/>
            <person name="Nishimoto Y."/>
            <person name="Shigenobu S."/>
            <person name="Kawaguchi M."/>
        </authorList>
    </citation>
    <scope>NUCLEOTIDE SEQUENCE</scope>
    <source>
        <strain evidence="1">HR1</strain>
    </source>
</reference>
<comment type="caution">
    <text evidence="1">The sequence shown here is derived from an EMBL/GenBank/DDBJ whole genome shotgun (WGS) entry which is preliminary data.</text>
</comment>
<dbReference type="AlphaFoldDB" id="A0A8H3L4N5"/>
<evidence type="ECO:0000313" key="2">
    <source>
        <dbReference type="Proteomes" id="UP000615446"/>
    </source>
</evidence>
<evidence type="ECO:0000313" key="1">
    <source>
        <dbReference type="EMBL" id="GES78796.1"/>
    </source>
</evidence>
<gene>
    <name evidence="1" type="ORF">RCL2_000610300</name>
</gene>
<sequence length="133" mass="15374">MIFDENFIHINDNSKIDLVEREACALTCFSQPYNLHIDTSFVNSYSPYKIAQLTIKCCIRETRKIQELSEALRKNDNTITELHLDSILIISPSILTSLINLKHISIYKSFDDIKGDIKEFQQYLFILTINGLS</sequence>
<proteinExistence type="predicted"/>
<dbReference type="Proteomes" id="UP000615446">
    <property type="component" value="Unassembled WGS sequence"/>
</dbReference>
<organism evidence="1 2">
    <name type="scientific">Rhizophagus clarus</name>
    <dbReference type="NCBI Taxonomy" id="94130"/>
    <lineage>
        <taxon>Eukaryota</taxon>
        <taxon>Fungi</taxon>
        <taxon>Fungi incertae sedis</taxon>
        <taxon>Mucoromycota</taxon>
        <taxon>Glomeromycotina</taxon>
        <taxon>Glomeromycetes</taxon>
        <taxon>Glomerales</taxon>
        <taxon>Glomeraceae</taxon>
        <taxon>Rhizophagus</taxon>
    </lineage>
</organism>
<name>A0A8H3L4N5_9GLOM</name>